<protein>
    <submittedName>
        <fullName evidence="1">Putative salivary lipocalin lipocalin lipocalin</fullName>
    </submittedName>
</protein>
<dbReference type="Pfam" id="PF02098">
    <property type="entry name" value="His_binding"/>
    <property type="match status" value="1"/>
</dbReference>
<dbReference type="GO" id="GO:0043176">
    <property type="term" value="F:amine binding"/>
    <property type="evidence" value="ECO:0007669"/>
    <property type="project" value="InterPro"/>
</dbReference>
<dbReference type="EMBL" id="GIFC01013709">
    <property type="protein sequence ID" value="MXU95792.1"/>
    <property type="molecule type" value="Transcribed_RNA"/>
</dbReference>
<dbReference type="InterPro" id="IPR012674">
    <property type="entry name" value="Calycin"/>
</dbReference>
<dbReference type="AlphaFoldDB" id="A0A6B0V1M0"/>
<accession>A0A6B0V1M0</accession>
<reference evidence="1" key="1">
    <citation type="submission" date="2019-12" db="EMBL/GenBank/DDBJ databases">
        <title>An insight into the sialome of adult female Ixodes ricinus ticks feeding for 6 days.</title>
        <authorList>
            <person name="Perner J."/>
            <person name="Ribeiro J.M.C."/>
        </authorList>
    </citation>
    <scope>NUCLEOTIDE SEQUENCE</scope>
    <source>
        <strain evidence="1">Semi-engorged</strain>
        <tissue evidence="1">Salivary glands</tissue>
    </source>
</reference>
<dbReference type="InterPro" id="IPR002970">
    <property type="entry name" value="Tick_his-bd"/>
</dbReference>
<sequence>MQYTKTVIQNQLRTRTPRRRRHTVDVGSKLDCLSACSLFLKSHTFYLLYRSEKSDTKLGGESKCFQMRYYEAGRGKEEFMTQLLFRDNSTGQMDVYSIVIVLEKSNESLKYYDRLVAQNHIATRYEIYDLLFTDYHTCFTLRRISDDLHQVWMIDRRNASVIDPGCESAYQGPVNENGCAVPKPKYQIFDPDICH</sequence>
<dbReference type="Gene3D" id="2.40.128.20">
    <property type="match status" value="1"/>
</dbReference>
<proteinExistence type="predicted"/>
<organism evidence="1">
    <name type="scientific">Ixodes ricinus</name>
    <name type="common">Common tick</name>
    <name type="synonym">Acarus ricinus</name>
    <dbReference type="NCBI Taxonomy" id="34613"/>
    <lineage>
        <taxon>Eukaryota</taxon>
        <taxon>Metazoa</taxon>
        <taxon>Ecdysozoa</taxon>
        <taxon>Arthropoda</taxon>
        <taxon>Chelicerata</taxon>
        <taxon>Arachnida</taxon>
        <taxon>Acari</taxon>
        <taxon>Parasitiformes</taxon>
        <taxon>Ixodida</taxon>
        <taxon>Ixodoidea</taxon>
        <taxon>Ixodidae</taxon>
        <taxon>Ixodinae</taxon>
        <taxon>Ixodes</taxon>
    </lineage>
</organism>
<dbReference type="GO" id="GO:0030682">
    <property type="term" value="P:symbiont-mediated perturbation of host defenses"/>
    <property type="evidence" value="ECO:0007669"/>
    <property type="project" value="InterPro"/>
</dbReference>
<dbReference type="SUPFAM" id="SSF50814">
    <property type="entry name" value="Lipocalins"/>
    <property type="match status" value="1"/>
</dbReference>
<name>A0A6B0V1M0_IXORI</name>
<evidence type="ECO:0000313" key="1">
    <source>
        <dbReference type="EMBL" id="MXU95792.1"/>
    </source>
</evidence>